<dbReference type="SUPFAM" id="SSF53639">
    <property type="entry name" value="AraD/HMP-PK domain-like"/>
    <property type="match status" value="1"/>
</dbReference>
<dbReference type="Gene3D" id="3.40.225.10">
    <property type="entry name" value="Class II aldolase/adducin N-terminal domain"/>
    <property type="match status" value="1"/>
</dbReference>
<protein>
    <submittedName>
        <fullName evidence="1">L-ribulose-5-phosphate 4-epimerase SgbE</fullName>
        <ecNumber evidence="1">5.1.3.4</ecNumber>
    </submittedName>
</protein>
<gene>
    <name evidence="1" type="primary">sgbE_1</name>
    <name evidence="1" type="ORF">NCTC12965_00242</name>
</gene>
<name>A0A4U9TEC0_SERFO</name>
<dbReference type="GO" id="GO:0008742">
    <property type="term" value="F:L-ribulose-phosphate 4-epimerase activity"/>
    <property type="evidence" value="ECO:0007669"/>
    <property type="project" value="UniProtKB-EC"/>
</dbReference>
<dbReference type="EMBL" id="CABEEZ010000014">
    <property type="protein sequence ID" value="VTR16709.1"/>
    <property type="molecule type" value="Genomic_DNA"/>
</dbReference>
<proteinExistence type="predicted"/>
<accession>A0A4U9TEC0</accession>
<organism evidence="1">
    <name type="scientific">Serratia fonticola</name>
    <dbReference type="NCBI Taxonomy" id="47917"/>
    <lineage>
        <taxon>Bacteria</taxon>
        <taxon>Pseudomonadati</taxon>
        <taxon>Pseudomonadota</taxon>
        <taxon>Gammaproteobacteria</taxon>
        <taxon>Enterobacterales</taxon>
        <taxon>Yersiniaceae</taxon>
        <taxon>Serratia</taxon>
    </lineage>
</organism>
<keyword evidence="1" id="KW-0413">Isomerase</keyword>
<evidence type="ECO:0000313" key="1">
    <source>
        <dbReference type="EMBL" id="VTR16709.1"/>
    </source>
</evidence>
<dbReference type="EC" id="5.1.3.4" evidence="1"/>
<reference evidence="1" key="1">
    <citation type="submission" date="2019-05" db="EMBL/GenBank/DDBJ databases">
        <authorList>
            <consortium name="Pathogen Informatics"/>
        </authorList>
    </citation>
    <scope>NUCLEOTIDE SEQUENCE [LARGE SCALE GENOMIC DNA]</scope>
    <source>
        <strain evidence="1">NCTC12965</strain>
    </source>
</reference>
<dbReference type="AlphaFoldDB" id="A0A4U9TEC0"/>
<dbReference type="InterPro" id="IPR036409">
    <property type="entry name" value="Aldolase_II/adducin_N_sf"/>
</dbReference>
<sequence length="71" mass="8398">MPTIFMATFPVPAPMREDEIAGDYERETGQVIIETFQQAKRDPQQVPGVLVYSHGPFAWEKRRRMRCIMRW</sequence>